<sequence length="163" mass="19183">MRFTRENRAEVRDIVRDVVMEILDAYLDRIAEKVMEKIKTNIEENMKQDEDSLKKLENKMDLLEQSNKSRNLIIFGFLESQGETVEKKIISMCSDENINMNNEGIFSSYRVGRVRNGNRDGLILVKFSSEKQRECLMLHKKRFVNTKVTVGEDITKKRNDIFK</sequence>
<name>A0ABD2MTI2_9CUCU</name>
<dbReference type="AlphaFoldDB" id="A0ABD2MTI2"/>
<protein>
    <submittedName>
        <fullName evidence="2">Uncharacterized protein</fullName>
    </submittedName>
</protein>
<dbReference type="EMBL" id="JABFTP020000021">
    <property type="protein sequence ID" value="KAL3269560.1"/>
    <property type="molecule type" value="Genomic_DNA"/>
</dbReference>
<organism evidence="2 3">
    <name type="scientific">Cryptolaemus montrouzieri</name>
    <dbReference type="NCBI Taxonomy" id="559131"/>
    <lineage>
        <taxon>Eukaryota</taxon>
        <taxon>Metazoa</taxon>
        <taxon>Ecdysozoa</taxon>
        <taxon>Arthropoda</taxon>
        <taxon>Hexapoda</taxon>
        <taxon>Insecta</taxon>
        <taxon>Pterygota</taxon>
        <taxon>Neoptera</taxon>
        <taxon>Endopterygota</taxon>
        <taxon>Coleoptera</taxon>
        <taxon>Polyphaga</taxon>
        <taxon>Cucujiformia</taxon>
        <taxon>Coccinelloidea</taxon>
        <taxon>Coccinellidae</taxon>
        <taxon>Scymninae</taxon>
        <taxon>Scymnini</taxon>
        <taxon>Cryptolaemus</taxon>
    </lineage>
</organism>
<comment type="caution">
    <text evidence="2">The sequence shown here is derived from an EMBL/GenBank/DDBJ whole genome shotgun (WGS) entry which is preliminary data.</text>
</comment>
<proteinExistence type="predicted"/>
<keyword evidence="1" id="KW-0175">Coiled coil</keyword>
<feature type="coiled-coil region" evidence="1">
    <location>
        <begin position="39"/>
        <end position="66"/>
    </location>
</feature>
<reference evidence="2 3" key="1">
    <citation type="journal article" date="2021" name="BMC Biol.">
        <title>Horizontally acquired antibacterial genes associated with adaptive radiation of ladybird beetles.</title>
        <authorList>
            <person name="Li H.S."/>
            <person name="Tang X.F."/>
            <person name="Huang Y.H."/>
            <person name="Xu Z.Y."/>
            <person name="Chen M.L."/>
            <person name="Du X.Y."/>
            <person name="Qiu B.Y."/>
            <person name="Chen P.T."/>
            <person name="Zhang W."/>
            <person name="Slipinski A."/>
            <person name="Escalona H.E."/>
            <person name="Waterhouse R.M."/>
            <person name="Zwick A."/>
            <person name="Pang H."/>
        </authorList>
    </citation>
    <scope>NUCLEOTIDE SEQUENCE [LARGE SCALE GENOMIC DNA]</scope>
    <source>
        <strain evidence="2">SYSU2018</strain>
    </source>
</reference>
<gene>
    <name evidence="2" type="ORF">HHI36_008625</name>
</gene>
<evidence type="ECO:0000313" key="2">
    <source>
        <dbReference type="EMBL" id="KAL3269560.1"/>
    </source>
</evidence>
<accession>A0ABD2MTI2</accession>
<dbReference type="Proteomes" id="UP001516400">
    <property type="component" value="Unassembled WGS sequence"/>
</dbReference>
<evidence type="ECO:0000256" key="1">
    <source>
        <dbReference type="SAM" id="Coils"/>
    </source>
</evidence>
<keyword evidence="3" id="KW-1185">Reference proteome</keyword>
<evidence type="ECO:0000313" key="3">
    <source>
        <dbReference type="Proteomes" id="UP001516400"/>
    </source>
</evidence>